<reference evidence="1 2" key="1">
    <citation type="submission" date="2016-03" db="EMBL/GenBank/DDBJ databases">
        <title>Whole genome sequencing of Grifola frondosa 9006-11.</title>
        <authorList>
            <person name="Min B."/>
            <person name="Park H."/>
            <person name="Kim J.-G."/>
            <person name="Cho H."/>
            <person name="Oh Y.-L."/>
            <person name="Kong W.-S."/>
            <person name="Choi I.-G."/>
        </authorList>
    </citation>
    <scope>NUCLEOTIDE SEQUENCE [LARGE SCALE GENOMIC DNA]</scope>
    <source>
        <strain evidence="1 2">9006-11</strain>
    </source>
</reference>
<protein>
    <submittedName>
        <fullName evidence="1">Uncharacterized protein</fullName>
    </submittedName>
</protein>
<dbReference type="AlphaFoldDB" id="A0A1C7M7D2"/>
<gene>
    <name evidence="1" type="ORF">A0H81_07063</name>
</gene>
<comment type="caution">
    <text evidence="1">The sequence shown here is derived from an EMBL/GenBank/DDBJ whole genome shotgun (WGS) entry which is preliminary data.</text>
</comment>
<keyword evidence="2" id="KW-1185">Reference proteome</keyword>
<sequence length="95" mass="10633">MQYKCQVRVPICNHILLNYHKKTDSLPSWSAVRVPRSLIRGAQSRGNIKTTAAKPGTFGTTIGVQRIISVDNTCMMEPTPCSLRLRHHAWVNSTS</sequence>
<evidence type="ECO:0000313" key="2">
    <source>
        <dbReference type="Proteomes" id="UP000092993"/>
    </source>
</evidence>
<dbReference type="Proteomes" id="UP000092993">
    <property type="component" value="Unassembled WGS sequence"/>
</dbReference>
<evidence type="ECO:0000313" key="1">
    <source>
        <dbReference type="EMBL" id="OBZ72841.1"/>
    </source>
</evidence>
<accession>A0A1C7M7D2</accession>
<proteinExistence type="predicted"/>
<organism evidence="1 2">
    <name type="scientific">Grifola frondosa</name>
    <name type="common">Maitake</name>
    <name type="synonym">Polyporus frondosus</name>
    <dbReference type="NCBI Taxonomy" id="5627"/>
    <lineage>
        <taxon>Eukaryota</taxon>
        <taxon>Fungi</taxon>
        <taxon>Dikarya</taxon>
        <taxon>Basidiomycota</taxon>
        <taxon>Agaricomycotina</taxon>
        <taxon>Agaricomycetes</taxon>
        <taxon>Polyporales</taxon>
        <taxon>Grifolaceae</taxon>
        <taxon>Grifola</taxon>
    </lineage>
</organism>
<dbReference type="EMBL" id="LUGG01000007">
    <property type="protein sequence ID" value="OBZ72841.1"/>
    <property type="molecule type" value="Genomic_DNA"/>
</dbReference>
<name>A0A1C7M7D2_GRIFR</name>